<dbReference type="InterPro" id="IPR001633">
    <property type="entry name" value="EAL_dom"/>
</dbReference>
<dbReference type="SUPFAM" id="SSF55073">
    <property type="entry name" value="Nucleotide cyclase"/>
    <property type="match status" value="1"/>
</dbReference>
<evidence type="ECO:0000259" key="13">
    <source>
        <dbReference type="PROSITE" id="PS50113"/>
    </source>
</evidence>
<dbReference type="Gene3D" id="2.10.70.100">
    <property type="match status" value="2"/>
</dbReference>
<dbReference type="InterPro" id="IPR000014">
    <property type="entry name" value="PAS"/>
</dbReference>
<dbReference type="InterPro" id="IPR043128">
    <property type="entry name" value="Rev_trsase/Diguanyl_cyclase"/>
</dbReference>
<comment type="subcellular location">
    <subcellularLocation>
        <location evidence="2">Cell inner membrane</location>
        <topology evidence="2">Multi-pass membrane protein</topology>
    </subcellularLocation>
</comment>
<evidence type="ECO:0000256" key="2">
    <source>
        <dbReference type="ARBA" id="ARBA00004429"/>
    </source>
</evidence>
<dbReference type="SUPFAM" id="SSF55785">
    <property type="entry name" value="PYP-like sensor domain (PAS domain)"/>
    <property type="match status" value="5"/>
</dbReference>
<dbReference type="InterPro" id="IPR011620">
    <property type="entry name" value="Sig_transdc_His_kinase_LytS_TM"/>
</dbReference>
<dbReference type="FunFam" id="3.30.70.270:FF:000001">
    <property type="entry name" value="Diguanylate cyclase domain protein"/>
    <property type="match status" value="1"/>
</dbReference>
<feature type="domain" description="EAL" evidence="14">
    <location>
        <begin position="1121"/>
        <end position="1374"/>
    </location>
</feature>
<feature type="domain" description="PAC" evidence="13">
    <location>
        <begin position="399"/>
        <end position="452"/>
    </location>
</feature>
<dbReference type="Pfam" id="PF08447">
    <property type="entry name" value="PAS_3"/>
    <property type="match status" value="2"/>
</dbReference>
<dbReference type="InterPro" id="IPR013767">
    <property type="entry name" value="PAS_fold"/>
</dbReference>
<feature type="domain" description="PAC" evidence="13">
    <location>
        <begin position="274"/>
        <end position="324"/>
    </location>
</feature>
<proteinExistence type="predicted"/>
<dbReference type="NCBIfam" id="TIGR00254">
    <property type="entry name" value="GGDEF"/>
    <property type="match status" value="1"/>
</dbReference>
<evidence type="ECO:0000256" key="10">
    <source>
        <dbReference type="ARBA" id="ARBA00023136"/>
    </source>
</evidence>
<feature type="transmembrane region" description="Helical" evidence="11">
    <location>
        <begin position="136"/>
        <end position="154"/>
    </location>
</feature>
<dbReference type="Gene3D" id="3.30.70.270">
    <property type="match status" value="1"/>
</dbReference>
<evidence type="ECO:0000259" key="14">
    <source>
        <dbReference type="PROSITE" id="PS50883"/>
    </source>
</evidence>
<dbReference type="OrthoDB" id="9804951at2"/>
<keyword evidence="4" id="KW-0997">Cell inner membrane</keyword>
<dbReference type="SMART" id="SM00052">
    <property type="entry name" value="EAL"/>
    <property type="match status" value="1"/>
</dbReference>
<dbReference type="SUPFAM" id="SSF141868">
    <property type="entry name" value="EAL domain-like"/>
    <property type="match status" value="1"/>
</dbReference>
<sequence length="1379" mass="153497">MTGDLLRELTNNVAPLLGLVILHSVLLSRLQRRERVVEALFGALFGAVAVLGMTFPFELHSGTIFDGRTVVLALGAFFGGPLVAAIAALCAGAYRVWLGGTGMWVGLGTIATAAAFGLAGRVLLRRQDQRPRSGSFLTLGFCVHLAALLWMLLLPAGLRAQMLAEVAAAYLVVLTLSTWVFGHAFQVNVSRLDALREAEEAEGRFRSLVEGSPMGVYVVQNGRITYANAEMARMFGRVDGQLAGVSVEDIVVPEERLRVRVQVRAALTGVGQFAGLQFQALRADGSQFRAEMFGSRTRREGRMAIVGMLMDVTERERDARRLARSERLLRQAQQAGRIGSYVLDVVRGRWTTSEVLNTILGVTEEMPDTLDQWFAMIAPEHRTKMMAEGQRILREESHFSHEYQIVRPKDGRKRWVSASGEVERDAEGRPLRVVGVMRDITDRKFAEQALERSEALHRQAQRVARLGHWEMDHASGTLTLSEQTYLLWERDRSQWQANYRSFLASLHPDDQERVDCSFAAALVRREPFVEQYRLAFADGRIRHIETHGETTYAPGGHPLRTIGTVQDVSERIAAQADLARELANTRMMLETMTDGYIRTDVDGRILDTNPAYCRMLGYGRDEIVGRKVSDFKAPGRIDEVPARIGQILAAGQARFSTRHRHKGGQYIDIEASAVALPDAHPPQLYAFFRDVTLERRAEAHYKELVNRIPAGVFRYRARAGGGHFEYLSPACAELLDVDLADALRDPAAVFGRLGIAPGAHFDRPAGDDEAQTAFAWEGRLTGTPSDRWLQVEAGSSVDDDGDRIWHGIVSDVTVRQQLLERLRLDSAVIASTFESIMVTELDGTIISVNPAFAEITGYPPDEVIGRTPSVLKSGRHDEAFYQGMYRALDEVGHWQGQVWNRRKSGEIYPELLNISVVRDPDGRRTHYVGVATDISQIKRSEERLLHLAHHDALTGLPNRLLLGLRLEHAIERARRHDSKLAVLFLDLDRFKNVNDSLGHEVGDQLLLAVAERLRGLLREEDTLGRLGGDEFLMLLDQVDSSVAAAKRAEQVLAALGQPFSLKSGHELYVQASVGICMFPADGDRVELLIRNADTAMFRAKESGRNTYQFYTEAQTQAASERLALETRIRQAVRDGVFEVWYQPIYHFADRRLVGAEALLRWPDGERFISPDVFIPVAEDSGLIVEIGQHVLQTACADLRHWLDDGLDIELLAINLSMQQFRAPRFEQQLAADIRAAGVPASVLELEITERGLMDLGPRTLRKLDTLKSLGVRVAIDDFGTGYSSLTYLKRMPVDKLKIDRSFVRDLPQDTSDAAIVHTIVAIARTLGLKVLAEGVERADQLAFLRNAGCDECQGFLFGRAVPAETFAAQLREQKLPADA</sequence>
<keyword evidence="9 11" id="KW-1133">Transmembrane helix</keyword>
<dbReference type="CDD" id="cd01948">
    <property type="entry name" value="EAL"/>
    <property type="match status" value="1"/>
</dbReference>
<gene>
    <name evidence="16" type="ORF">C8D93_102439</name>
</gene>
<feature type="transmembrane region" description="Helical" evidence="11">
    <location>
        <begin position="103"/>
        <end position="124"/>
    </location>
</feature>
<evidence type="ECO:0000313" key="16">
    <source>
        <dbReference type="EMBL" id="PXV70580.1"/>
    </source>
</evidence>
<dbReference type="InterPro" id="IPR035919">
    <property type="entry name" value="EAL_sf"/>
</dbReference>
<dbReference type="InterPro" id="IPR001610">
    <property type="entry name" value="PAC"/>
</dbReference>
<feature type="domain" description="PAS" evidence="12">
    <location>
        <begin position="581"/>
        <end position="651"/>
    </location>
</feature>
<dbReference type="Proteomes" id="UP000248330">
    <property type="component" value="Unassembled WGS sequence"/>
</dbReference>
<name>A0A318EMY9_9GAMM</name>
<dbReference type="GO" id="GO:0000155">
    <property type="term" value="F:phosphorelay sensor kinase activity"/>
    <property type="evidence" value="ECO:0007669"/>
    <property type="project" value="InterPro"/>
</dbReference>
<dbReference type="InterPro" id="IPR000160">
    <property type="entry name" value="GGDEF_dom"/>
</dbReference>
<dbReference type="PROSITE" id="PS50887">
    <property type="entry name" value="GGDEF"/>
    <property type="match status" value="1"/>
</dbReference>
<keyword evidence="8" id="KW-0547">Nucleotide-binding</keyword>
<feature type="transmembrane region" description="Helical" evidence="11">
    <location>
        <begin position="37"/>
        <end position="57"/>
    </location>
</feature>
<keyword evidence="6 11" id="KW-0812">Transmembrane</keyword>
<accession>A0A318EMY9</accession>
<dbReference type="PROSITE" id="PS50113">
    <property type="entry name" value="PAC"/>
    <property type="match status" value="4"/>
</dbReference>
<dbReference type="GO" id="GO:0005886">
    <property type="term" value="C:plasma membrane"/>
    <property type="evidence" value="ECO:0007669"/>
    <property type="project" value="UniProtKB-SubCell"/>
</dbReference>
<keyword evidence="10 11" id="KW-0472">Membrane</keyword>
<dbReference type="InterPro" id="IPR035965">
    <property type="entry name" value="PAS-like_dom_sf"/>
</dbReference>
<dbReference type="NCBIfam" id="TIGR00229">
    <property type="entry name" value="sensory_box"/>
    <property type="match status" value="4"/>
</dbReference>
<evidence type="ECO:0000256" key="11">
    <source>
        <dbReference type="SAM" id="Phobius"/>
    </source>
</evidence>
<evidence type="ECO:0000256" key="3">
    <source>
        <dbReference type="ARBA" id="ARBA00022475"/>
    </source>
</evidence>
<comment type="cofactor">
    <cofactor evidence="1">
        <name>Mg(2+)</name>
        <dbReference type="ChEBI" id="CHEBI:18420"/>
    </cofactor>
</comment>
<dbReference type="InterPro" id="IPR052155">
    <property type="entry name" value="Biofilm_reg_signaling"/>
</dbReference>
<feature type="domain" description="GGDEF" evidence="15">
    <location>
        <begin position="978"/>
        <end position="1112"/>
    </location>
</feature>
<feature type="domain" description="PAC" evidence="13">
    <location>
        <begin position="894"/>
        <end position="946"/>
    </location>
</feature>
<dbReference type="RefSeq" id="WP_146216524.1">
    <property type="nucleotide sequence ID" value="NZ_CAKZQT010000013.1"/>
</dbReference>
<evidence type="ECO:0000256" key="7">
    <source>
        <dbReference type="ARBA" id="ARBA00022737"/>
    </source>
</evidence>
<dbReference type="FunFam" id="2.10.70.100:FF:000001">
    <property type="entry name" value="Sensory transduction histidine kinase"/>
    <property type="match status" value="1"/>
</dbReference>
<dbReference type="SMART" id="SM00267">
    <property type="entry name" value="GGDEF"/>
    <property type="match status" value="1"/>
</dbReference>
<dbReference type="Pfam" id="PF00989">
    <property type="entry name" value="PAS"/>
    <property type="match status" value="1"/>
</dbReference>
<dbReference type="InterPro" id="IPR013655">
    <property type="entry name" value="PAS_fold_3"/>
</dbReference>
<feature type="transmembrane region" description="Helical" evidence="11">
    <location>
        <begin position="69"/>
        <end position="91"/>
    </location>
</feature>
<dbReference type="Pfam" id="PF07694">
    <property type="entry name" value="5TM-5TMR_LYT"/>
    <property type="match status" value="1"/>
</dbReference>
<dbReference type="InterPro" id="IPR000700">
    <property type="entry name" value="PAS-assoc_C"/>
</dbReference>
<dbReference type="Gene3D" id="3.30.450.20">
    <property type="entry name" value="PAS domain"/>
    <property type="match status" value="6"/>
</dbReference>
<feature type="domain" description="PAC" evidence="13">
    <location>
        <begin position="528"/>
        <end position="580"/>
    </location>
</feature>
<dbReference type="GO" id="GO:0006355">
    <property type="term" value="P:regulation of DNA-templated transcription"/>
    <property type="evidence" value="ECO:0007669"/>
    <property type="project" value="InterPro"/>
</dbReference>
<feature type="transmembrane region" description="Helical" evidence="11">
    <location>
        <begin position="166"/>
        <end position="185"/>
    </location>
</feature>
<comment type="caution">
    <text evidence="16">The sequence shown here is derived from an EMBL/GenBank/DDBJ whole genome shotgun (WGS) entry which is preliminary data.</text>
</comment>
<dbReference type="GO" id="GO:0000166">
    <property type="term" value="F:nucleotide binding"/>
    <property type="evidence" value="ECO:0007669"/>
    <property type="project" value="UniProtKB-KW"/>
</dbReference>
<evidence type="ECO:0000256" key="8">
    <source>
        <dbReference type="ARBA" id="ARBA00022741"/>
    </source>
</evidence>
<evidence type="ECO:0000256" key="6">
    <source>
        <dbReference type="ARBA" id="ARBA00022692"/>
    </source>
</evidence>
<dbReference type="Gene3D" id="1.10.1760.20">
    <property type="match status" value="1"/>
</dbReference>
<evidence type="ECO:0000256" key="1">
    <source>
        <dbReference type="ARBA" id="ARBA00001946"/>
    </source>
</evidence>
<feature type="domain" description="PAS" evidence="12">
    <location>
        <begin position="221"/>
        <end position="270"/>
    </location>
</feature>
<dbReference type="InterPro" id="IPR029787">
    <property type="entry name" value="Nucleotide_cyclase"/>
</dbReference>
<protein>
    <submittedName>
        <fullName evidence="16">PAS domain S-box-containing protein/diguanylate cyclase (GGDEF)-like protein</fullName>
    </submittedName>
</protein>
<dbReference type="EMBL" id="QICN01000002">
    <property type="protein sequence ID" value="PXV70580.1"/>
    <property type="molecule type" value="Genomic_DNA"/>
</dbReference>
<dbReference type="SMART" id="SM00086">
    <property type="entry name" value="PAC"/>
    <property type="match status" value="5"/>
</dbReference>
<dbReference type="Gene3D" id="3.20.20.450">
    <property type="entry name" value="EAL domain"/>
    <property type="match status" value="1"/>
</dbReference>
<organism evidence="16 17">
    <name type="scientific">Sinimarinibacterium flocculans</name>
    <dbReference type="NCBI Taxonomy" id="985250"/>
    <lineage>
        <taxon>Bacteria</taxon>
        <taxon>Pseudomonadati</taxon>
        <taxon>Pseudomonadota</taxon>
        <taxon>Gammaproteobacteria</taxon>
        <taxon>Nevskiales</taxon>
        <taxon>Nevskiaceae</taxon>
        <taxon>Sinimarinibacterium</taxon>
    </lineage>
</organism>
<evidence type="ECO:0000313" key="17">
    <source>
        <dbReference type="Proteomes" id="UP000248330"/>
    </source>
</evidence>
<dbReference type="Pfam" id="PF13426">
    <property type="entry name" value="PAS_9"/>
    <property type="match status" value="2"/>
</dbReference>
<dbReference type="PROSITE" id="PS50112">
    <property type="entry name" value="PAS"/>
    <property type="match status" value="3"/>
</dbReference>
<feature type="domain" description="PAS" evidence="12">
    <location>
        <begin position="828"/>
        <end position="867"/>
    </location>
</feature>
<dbReference type="PANTHER" id="PTHR44757:SF2">
    <property type="entry name" value="BIOFILM ARCHITECTURE MAINTENANCE PROTEIN MBAA"/>
    <property type="match status" value="1"/>
</dbReference>
<keyword evidence="3" id="KW-1003">Cell membrane</keyword>
<evidence type="ECO:0000256" key="5">
    <source>
        <dbReference type="ARBA" id="ARBA00022679"/>
    </source>
</evidence>
<dbReference type="PROSITE" id="PS50883">
    <property type="entry name" value="EAL"/>
    <property type="match status" value="1"/>
</dbReference>
<keyword evidence="5" id="KW-0808">Transferase</keyword>
<feature type="transmembrane region" description="Helical" evidence="11">
    <location>
        <begin position="12"/>
        <end position="30"/>
    </location>
</feature>
<dbReference type="SMART" id="SM00091">
    <property type="entry name" value="PAS"/>
    <property type="match status" value="6"/>
</dbReference>
<dbReference type="Pfam" id="PF00990">
    <property type="entry name" value="GGDEF"/>
    <property type="match status" value="1"/>
</dbReference>
<dbReference type="Pfam" id="PF00563">
    <property type="entry name" value="EAL"/>
    <property type="match status" value="1"/>
</dbReference>
<dbReference type="GO" id="GO:0071555">
    <property type="term" value="P:cell wall organization"/>
    <property type="evidence" value="ECO:0007669"/>
    <property type="project" value="InterPro"/>
</dbReference>
<evidence type="ECO:0000256" key="9">
    <source>
        <dbReference type="ARBA" id="ARBA00022989"/>
    </source>
</evidence>
<dbReference type="CDD" id="cd00130">
    <property type="entry name" value="PAS"/>
    <property type="match status" value="5"/>
</dbReference>
<keyword evidence="7" id="KW-0677">Repeat</keyword>
<keyword evidence="17" id="KW-1185">Reference proteome</keyword>
<evidence type="ECO:0000256" key="4">
    <source>
        <dbReference type="ARBA" id="ARBA00022519"/>
    </source>
</evidence>
<evidence type="ECO:0000259" key="15">
    <source>
        <dbReference type="PROSITE" id="PS50887"/>
    </source>
</evidence>
<dbReference type="PANTHER" id="PTHR44757">
    <property type="entry name" value="DIGUANYLATE CYCLASE DGCP"/>
    <property type="match status" value="1"/>
</dbReference>
<dbReference type="CDD" id="cd01949">
    <property type="entry name" value="GGDEF"/>
    <property type="match status" value="1"/>
</dbReference>
<evidence type="ECO:0000259" key="12">
    <source>
        <dbReference type="PROSITE" id="PS50112"/>
    </source>
</evidence>
<reference evidence="16 17" key="1">
    <citation type="submission" date="2018-04" db="EMBL/GenBank/DDBJ databases">
        <title>Genomic Encyclopedia of Type Strains, Phase IV (KMG-IV): sequencing the most valuable type-strain genomes for metagenomic binning, comparative biology and taxonomic classification.</title>
        <authorList>
            <person name="Goeker M."/>
        </authorList>
    </citation>
    <scope>NUCLEOTIDE SEQUENCE [LARGE SCALE GENOMIC DNA]</scope>
    <source>
        <strain evidence="16 17">DSM 104150</strain>
    </source>
</reference>